<sequence length="1336" mass="151612">MADLVNLFGETLVSKLEPDNPLYLHASDSTTLTVVGIKLKGTENYTVWANAMILALRIKNKVGFIDGTFEKPVDNPVLETQWERCNSVVLTWILNSVSEELYLGHVYSKSAAEVWKELRDTYDKIDGSVVFDLYQKINAFKQNSLTVAEYYHKLNIMWKQLDQILQIPVCTCNASTQFNSFNHLIKLMQFLMGLDNVYHTVRTNLLIREPLPSLQDAFSIVSREESHRNSNVSATNDRSVGLFAKANSVVDNKKKNIKTSNQNLKCTNCNKNGHTIEKCFELIGYPSWMKPPRGNQSKKSSSSNNACVDDSSVPVTSLTSDQLTKLLSLIKDRAPETSQSCNVSGGFMCSNVFSSPVYSFGYDVGKGSGWIIDSGANNHMVKSETNLSNYIDVSELKIQVKHPNGTMAYVTKIGSFKLAEGVVLHDVFVVPEYSVNLISVHKLARDNKLFIGFDEHKCYIQDLLTKKILVIGSQLEGLYFCGNTVVSNVSKFDASLYKLWHARLGHPADQAMRMFKDTLNIHSRPDHGPCDVCHRAKQHREPFPLSEHKSTQLGELVHLDVWGPYKVASRDGHKYFLTIVDDYSRAVWVYLMKNKTEVFENIKGFVNIVKTQFHKTVKCFRSDNGSEFVNNHMKVFCNEHGIVHQTSCAYTPQQNGIVERKHRHLLNVTRALLFESNLPVRFWHECVLTSAYLINRTPSSVLAGKTPYELVYKFKPFLDHLKVFGCLCFCTVLNEHDKLNSRVEKCVFIGYSLDKKGYKLFSLDSRTIVFSRDVKFYESVFPFKEQSIFKSYDSNPIKDINTLNFFDLYENTEHNHFQSVDDPDDERRVRGEADVRTQEAQQSVNLDNPTVMADEQQTGEVQDSPDMADPVSITDEAQLPSEGDTECSASPVVPRRSTRVSNFPKKLNDFVVDSKVKYGIEKVVNFAKLTCENKCFASSLSKTIEPKHFNEAIKDPNWVSAMNDEIQALHRNHTWDVVDRPKNRNIVGCKWIYKIKYKASGEIERYKARLVAKGFSQKEGVDYEETFSPVVKLVTVRCIVALAVQNNWNLYQLDVNNAFLYGDLNEDVYMFLPEGYEDSDRSKVCKLNKSLYGLKQAPRMWNEKLVGVLLNSGFVQSKCDTSLFVKNTDNVFVVLLVYVDDIVVTGNSMSEIEKVKQSLKTQFLIKDLGLLQYFLGIEVLTCDEGLCLSQRKYCTDLLTEYGMLGCKPVSVPIDQSHVVNALLENNSGPLQNITGYQQLVGKLIYLSHTRPDISYTVHILSQFMHSPTEGHLKLAFHLLRYLKSAPGKGLIFRKSRSFNLTVFADSDWAKCLVSRKSVTGFCVFLGNSLVSWKSKK</sequence>
<dbReference type="Pfam" id="PF25597">
    <property type="entry name" value="SH3_retrovirus"/>
    <property type="match status" value="1"/>
</dbReference>
<keyword evidence="4" id="KW-0378">Hydrolase</keyword>
<keyword evidence="1" id="KW-0645">Protease</keyword>
<feature type="region of interest" description="Disordered" evidence="5">
    <location>
        <begin position="291"/>
        <end position="313"/>
    </location>
</feature>
<dbReference type="Gene3D" id="3.30.420.10">
    <property type="entry name" value="Ribonuclease H-like superfamily/Ribonuclease H"/>
    <property type="match status" value="1"/>
</dbReference>
<dbReference type="Pfam" id="PF14244">
    <property type="entry name" value="Retrotran_gag_3"/>
    <property type="match status" value="1"/>
</dbReference>
<evidence type="ECO:0000256" key="1">
    <source>
        <dbReference type="ARBA" id="ARBA00022670"/>
    </source>
</evidence>
<feature type="compositionally biased region" description="Basic and acidic residues" evidence="5">
    <location>
        <begin position="825"/>
        <end position="837"/>
    </location>
</feature>
<feature type="region of interest" description="Disordered" evidence="5">
    <location>
        <begin position="816"/>
        <end position="851"/>
    </location>
</feature>
<dbReference type="PANTHER" id="PTHR42648:SF31">
    <property type="entry name" value="RNA-DIRECTED DNA POLYMERASE"/>
    <property type="match status" value="1"/>
</dbReference>
<dbReference type="Pfam" id="PF13976">
    <property type="entry name" value="gag_pre-integrs"/>
    <property type="match status" value="1"/>
</dbReference>
<dbReference type="InterPro" id="IPR013103">
    <property type="entry name" value="RVT_2"/>
</dbReference>
<feature type="compositionally biased region" description="Polar residues" evidence="5">
    <location>
        <begin position="838"/>
        <end position="848"/>
    </location>
</feature>
<dbReference type="GO" id="GO:0003676">
    <property type="term" value="F:nucleic acid binding"/>
    <property type="evidence" value="ECO:0007669"/>
    <property type="project" value="InterPro"/>
</dbReference>
<dbReference type="InterPro" id="IPR054722">
    <property type="entry name" value="PolX-like_BBD"/>
</dbReference>
<reference evidence="7" key="2">
    <citation type="submission" date="2020-06" db="EMBL/GenBank/DDBJ databases">
        <title>Helianthus annuus Genome sequencing and assembly Release 2.</title>
        <authorList>
            <person name="Gouzy J."/>
            <person name="Langlade N."/>
            <person name="Munos S."/>
        </authorList>
    </citation>
    <scope>NUCLEOTIDE SEQUENCE</scope>
    <source>
        <tissue evidence="7">Leaves</tissue>
    </source>
</reference>
<dbReference type="EMBL" id="MNCJ02000316">
    <property type="protein sequence ID" value="KAF5821519.1"/>
    <property type="molecule type" value="Genomic_DNA"/>
</dbReference>
<feature type="domain" description="Integrase catalytic" evidence="6">
    <location>
        <begin position="540"/>
        <end position="715"/>
    </location>
</feature>
<dbReference type="InterPro" id="IPR039537">
    <property type="entry name" value="Retrotran_Ty1/copia-like"/>
</dbReference>
<dbReference type="GO" id="GO:0046872">
    <property type="term" value="F:metal ion binding"/>
    <property type="evidence" value="ECO:0007669"/>
    <property type="project" value="UniProtKB-KW"/>
</dbReference>
<dbReference type="InterPro" id="IPR012337">
    <property type="entry name" value="RNaseH-like_sf"/>
</dbReference>
<proteinExistence type="predicted"/>
<dbReference type="SUPFAM" id="SSF56672">
    <property type="entry name" value="DNA/RNA polymerases"/>
    <property type="match status" value="1"/>
</dbReference>
<dbReference type="PROSITE" id="PS50994">
    <property type="entry name" value="INTEGRASE"/>
    <property type="match status" value="1"/>
</dbReference>
<gene>
    <name evidence="7" type="ORF">HanXRQr2_Chr01g0014951</name>
</gene>
<evidence type="ECO:0000256" key="4">
    <source>
        <dbReference type="ARBA" id="ARBA00022801"/>
    </source>
</evidence>
<dbReference type="GO" id="GO:0004190">
    <property type="term" value="F:aspartic-type endopeptidase activity"/>
    <property type="evidence" value="ECO:0007669"/>
    <property type="project" value="UniProtKB-KW"/>
</dbReference>
<keyword evidence="3" id="KW-0064">Aspartyl protease</keyword>
<keyword evidence="7" id="KW-0695">RNA-directed DNA polymerase</keyword>
<dbReference type="PANTHER" id="PTHR42648">
    <property type="entry name" value="TRANSPOSASE, PUTATIVE-RELATED"/>
    <property type="match status" value="1"/>
</dbReference>
<evidence type="ECO:0000256" key="3">
    <source>
        <dbReference type="ARBA" id="ARBA00022750"/>
    </source>
</evidence>
<dbReference type="InterPro" id="IPR057670">
    <property type="entry name" value="SH3_retrovirus"/>
</dbReference>
<keyword evidence="8" id="KW-1185">Reference proteome</keyword>
<dbReference type="Proteomes" id="UP000215914">
    <property type="component" value="Unassembled WGS sequence"/>
</dbReference>
<keyword evidence="7" id="KW-0548">Nucleotidyltransferase</keyword>
<evidence type="ECO:0000313" key="8">
    <source>
        <dbReference type="Proteomes" id="UP000215914"/>
    </source>
</evidence>
<evidence type="ECO:0000313" key="7">
    <source>
        <dbReference type="EMBL" id="KAF5821519.1"/>
    </source>
</evidence>
<dbReference type="Pfam" id="PF00665">
    <property type="entry name" value="rve"/>
    <property type="match status" value="1"/>
</dbReference>
<comment type="caution">
    <text evidence="7">The sequence shown here is derived from an EMBL/GenBank/DDBJ whole genome shotgun (WGS) entry which is preliminary data.</text>
</comment>
<evidence type="ECO:0000259" key="6">
    <source>
        <dbReference type="PROSITE" id="PS50994"/>
    </source>
</evidence>
<accession>A0A9K3JU87</accession>
<dbReference type="GO" id="GO:0006508">
    <property type="term" value="P:proteolysis"/>
    <property type="evidence" value="ECO:0007669"/>
    <property type="project" value="UniProtKB-KW"/>
</dbReference>
<dbReference type="Pfam" id="PF22936">
    <property type="entry name" value="Pol_BBD"/>
    <property type="match status" value="1"/>
</dbReference>
<evidence type="ECO:0000256" key="2">
    <source>
        <dbReference type="ARBA" id="ARBA00022723"/>
    </source>
</evidence>
<dbReference type="InterPro" id="IPR043502">
    <property type="entry name" value="DNA/RNA_pol_sf"/>
</dbReference>
<dbReference type="Pfam" id="PF07727">
    <property type="entry name" value="RVT_2"/>
    <property type="match status" value="1"/>
</dbReference>
<dbReference type="InterPro" id="IPR036397">
    <property type="entry name" value="RNaseH_sf"/>
</dbReference>
<keyword evidence="7" id="KW-0808">Transferase</keyword>
<evidence type="ECO:0000256" key="5">
    <source>
        <dbReference type="SAM" id="MobiDB-lite"/>
    </source>
</evidence>
<dbReference type="Gramene" id="mRNA:HanXRQr2_Chr01g0014951">
    <property type="protein sequence ID" value="CDS:HanXRQr2_Chr01g0014951.1"/>
    <property type="gene ID" value="HanXRQr2_Chr01g0014951"/>
</dbReference>
<protein>
    <submittedName>
        <fullName evidence="7">RNA-directed DNA polymerase</fullName>
        <ecNumber evidence="7">2.7.7.49</ecNumber>
    </submittedName>
</protein>
<dbReference type="SUPFAM" id="SSF53098">
    <property type="entry name" value="Ribonuclease H-like"/>
    <property type="match status" value="1"/>
</dbReference>
<name>A0A9K3JU87_HELAN</name>
<dbReference type="EC" id="2.7.7.49" evidence="7"/>
<dbReference type="InterPro" id="IPR001584">
    <property type="entry name" value="Integrase_cat-core"/>
</dbReference>
<dbReference type="GO" id="GO:0015074">
    <property type="term" value="P:DNA integration"/>
    <property type="evidence" value="ECO:0007669"/>
    <property type="project" value="InterPro"/>
</dbReference>
<reference evidence="7" key="1">
    <citation type="journal article" date="2017" name="Nature">
        <title>The sunflower genome provides insights into oil metabolism, flowering and Asterid evolution.</title>
        <authorList>
            <person name="Badouin H."/>
            <person name="Gouzy J."/>
            <person name="Grassa C.J."/>
            <person name="Murat F."/>
            <person name="Staton S.E."/>
            <person name="Cottret L."/>
            <person name="Lelandais-Briere C."/>
            <person name="Owens G.L."/>
            <person name="Carrere S."/>
            <person name="Mayjonade B."/>
            <person name="Legrand L."/>
            <person name="Gill N."/>
            <person name="Kane N.C."/>
            <person name="Bowers J.E."/>
            <person name="Hubner S."/>
            <person name="Bellec A."/>
            <person name="Berard A."/>
            <person name="Berges H."/>
            <person name="Blanchet N."/>
            <person name="Boniface M.C."/>
            <person name="Brunel D."/>
            <person name="Catrice O."/>
            <person name="Chaidir N."/>
            <person name="Claudel C."/>
            <person name="Donnadieu C."/>
            <person name="Faraut T."/>
            <person name="Fievet G."/>
            <person name="Helmstetter N."/>
            <person name="King M."/>
            <person name="Knapp S.J."/>
            <person name="Lai Z."/>
            <person name="Le Paslier M.C."/>
            <person name="Lippi Y."/>
            <person name="Lorenzon L."/>
            <person name="Mandel J.R."/>
            <person name="Marage G."/>
            <person name="Marchand G."/>
            <person name="Marquand E."/>
            <person name="Bret-Mestries E."/>
            <person name="Morien E."/>
            <person name="Nambeesan S."/>
            <person name="Nguyen T."/>
            <person name="Pegot-Espagnet P."/>
            <person name="Pouilly N."/>
            <person name="Raftis F."/>
            <person name="Sallet E."/>
            <person name="Schiex T."/>
            <person name="Thomas J."/>
            <person name="Vandecasteele C."/>
            <person name="Vares D."/>
            <person name="Vear F."/>
            <person name="Vautrin S."/>
            <person name="Crespi M."/>
            <person name="Mangin B."/>
            <person name="Burke J.M."/>
            <person name="Salse J."/>
            <person name="Munos S."/>
            <person name="Vincourt P."/>
            <person name="Rieseberg L.H."/>
            <person name="Langlade N.B."/>
        </authorList>
    </citation>
    <scope>NUCLEOTIDE SEQUENCE</scope>
    <source>
        <tissue evidence="7">Leaves</tissue>
    </source>
</reference>
<keyword evidence="2" id="KW-0479">Metal-binding</keyword>
<dbReference type="InterPro" id="IPR025724">
    <property type="entry name" value="GAG-pre-integrase_dom"/>
</dbReference>
<dbReference type="GO" id="GO:0003964">
    <property type="term" value="F:RNA-directed DNA polymerase activity"/>
    <property type="evidence" value="ECO:0007669"/>
    <property type="project" value="UniProtKB-KW"/>
</dbReference>
<organism evidence="7 8">
    <name type="scientific">Helianthus annuus</name>
    <name type="common">Common sunflower</name>
    <dbReference type="NCBI Taxonomy" id="4232"/>
    <lineage>
        <taxon>Eukaryota</taxon>
        <taxon>Viridiplantae</taxon>
        <taxon>Streptophyta</taxon>
        <taxon>Embryophyta</taxon>
        <taxon>Tracheophyta</taxon>
        <taxon>Spermatophyta</taxon>
        <taxon>Magnoliopsida</taxon>
        <taxon>eudicotyledons</taxon>
        <taxon>Gunneridae</taxon>
        <taxon>Pentapetalae</taxon>
        <taxon>asterids</taxon>
        <taxon>campanulids</taxon>
        <taxon>Asterales</taxon>
        <taxon>Asteraceae</taxon>
        <taxon>Asteroideae</taxon>
        <taxon>Heliantheae alliance</taxon>
        <taxon>Heliantheae</taxon>
        <taxon>Helianthus</taxon>
    </lineage>
</organism>
<dbReference type="InterPro" id="IPR029472">
    <property type="entry name" value="Copia-like_N"/>
</dbReference>